<proteinExistence type="predicted"/>
<feature type="compositionally biased region" description="Low complexity" evidence="1">
    <location>
        <begin position="1355"/>
        <end position="1368"/>
    </location>
</feature>
<dbReference type="Proteomes" id="UP000723463">
    <property type="component" value="Unassembled WGS sequence"/>
</dbReference>
<feature type="compositionally biased region" description="Basic and acidic residues" evidence="1">
    <location>
        <begin position="8"/>
        <end position="22"/>
    </location>
</feature>
<dbReference type="PANTHER" id="PTHR45662">
    <property type="entry name" value="PHOSPHATIDYLINOSITIDE PHOSPHATASE SAC1"/>
    <property type="match status" value="1"/>
</dbReference>
<feature type="compositionally biased region" description="Basic and acidic residues" evidence="1">
    <location>
        <begin position="1265"/>
        <end position="1278"/>
    </location>
</feature>
<feature type="compositionally biased region" description="Low complexity" evidence="1">
    <location>
        <begin position="1383"/>
        <end position="1403"/>
    </location>
</feature>
<dbReference type="GO" id="GO:0043812">
    <property type="term" value="F:phosphatidylinositol-4-phosphate phosphatase activity"/>
    <property type="evidence" value="ECO:0007669"/>
    <property type="project" value="TreeGrafter"/>
</dbReference>
<feature type="compositionally biased region" description="Polar residues" evidence="1">
    <location>
        <begin position="176"/>
        <end position="194"/>
    </location>
</feature>
<evidence type="ECO:0000313" key="4">
    <source>
        <dbReference type="Proteomes" id="UP000723463"/>
    </source>
</evidence>
<name>A0A9P6EX12_9FUNG</name>
<feature type="region of interest" description="Disordered" evidence="1">
    <location>
        <begin position="1262"/>
        <end position="1368"/>
    </location>
</feature>
<feature type="region of interest" description="Disordered" evidence="1">
    <location>
        <begin position="235"/>
        <end position="256"/>
    </location>
</feature>
<protein>
    <recommendedName>
        <fullName evidence="2">SAC domain-containing protein</fullName>
    </recommendedName>
</protein>
<comment type="caution">
    <text evidence="3">The sequence shown here is derived from an EMBL/GenBank/DDBJ whole genome shotgun (WGS) entry which is preliminary data.</text>
</comment>
<dbReference type="Pfam" id="PF12456">
    <property type="entry name" value="hSac2"/>
    <property type="match status" value="1"/>
</dbReference>
<keyword evidence="4" id="KW-1185">Reference proteome</keyword>
<dbReference type="GO" id="GO:0046856">
    <property type="term" value="P:phosphatidylinositol dephosphorylation"/>
    <property type="evidence" value="ECO:0007669"/>
    <property type="project" value="TreeGrafter"/>
</dbReference>
<feature type="region of interest" description="Disordered" evidence="1">
    <location>
        <begin position="1"/>
        <end position="37"/>
    </location>
</feature>
<feature type="region of interest" description="Disordered" evidence="1">
    <location>
        <begin position="1383"/>
        <end position="1432"/>
    </location>
</feature>
<gene>
    <name evidence="3" type="ORF">EC957_009340</name>
</gene>
<feature type="region of interest" description="Disordered" evidence="1">
    <location>
        <begin position="932"/>
        <end position="973"/>
    </location>
</feature>
<feature type="region of interest" description="Disordered" evidence="1">
    <location>
        <begin position="1142"/>
        <end position="1167"/>
    </location>
</feature>
<feature type="region of interest" description="Disordered" evidence="1">
    <location>
        <begin position="1064"/>
        <end position="1125"/>
    </location>
</feature>
<evidence type="ECO:0000259" key="2">
    <source>
        <dbReference type="PROSITE" id="PS50275"/>
    </source>
</evidence>
<reference evidence="3" key="1">
    <citation type="journal article" date="2020" name="Fungal Divers.">
        <title>Resolving the Mortierellaceae phylogeny through synthesis of multi-gene phylogenetics and phylogenomics.</title>
        <authorList>
            <person name="Vandepol N."/>
            <person name="Liber J."/>
            <person name="Desiro A."/>
            <person name="Na H."/>
            <person name="Kennedy M."/>
            <person name="Barry K."/>
            <person name="Grigoriev I.V."/>
            <person name="Miller A.N."/>
            <person name="O'Donnell K."/>
            <person name="Stajich J.E."/>
            <person name="Bonito G."/>
        </authorList>
    </citation>
    <scope>NUCLEOTIDE SEQUENCE</scope>
    <source>
        <strain evidence="3">NRRL 2591</strain>
    </source>
</reference>
<feature type="compositionally biased region" description="Low complexity" evidence="1">
    <location>
        <begin position="1411"/>
        <end position="1421"/>
    </location>
</feature>
<dbReference type="PROSITE" id="PS50275">
    <property type="entry name" value="SAC"/>
    <property type="match status" value="1"/>
</dbReference>
<evidence type="ECO:0000256" key="1">
    <source>
        <dbReference type="SAM" id="MobiDB-lite"/>
    </source>
</evidence>
<feature type="compositionally biased region" description="Low complexity" evidence="1">
    <location>
        <begin position="1285"/>
        <end position="1300"/>
    </location>
</feature>
<feature type="region of interest" description="Disordered" evidence="1">
    <location>
        <begin position="1196"/>
        <end position="1248"/>
    </location>
</feature>
<feature type="domain" description="SAC" evidence="2">
    <location>
        <begin position="419"/>
        <end position="759"/>
    </location>
</feature>
<feature type="compositionally biased region" description="Pro residues" evidence="1">
    <location>
        <begin position="240"/>
        <end position="249"/>
    </location>
</feature>
<accession>A0A9P6EX12</accession>
<dbReference type="Pfam" id="PF02383">
    <property type="entry name" value="Syja_N"/>
    <property type="match status" value="1"/>
</dbReference>
<feature type="compositionally biased region" description="Low complexity" evidence="1">
    <location>
        <begin position="932"/>
        <end position="966"/>
    </location>
</feature>
<dbReference type="InterPro" id="IPR002013">
    <property type="entry name" value="SAC_dom"/>
</dbReference>
<feature type="compositionally biased region" description="Low complexity" evidence="1">
    <location>
        <begin position="1196"/>
        <end position="1206"/>
    </location>
</feature>
<dbReference type="InterPro" id="IPR022158">
    <property type="entry name" value="Inositol_phosphatase"/>
</dbReference>
<sequence>MEALTDPTTEKATESEVKEQAGKEPIGLSAMSEEHPQRVSLISPDSYVRSDGAKDYIIYGCIGFLDLYSGPHFVAITSVKSLGNIEDKPVYAINRVAVLPMDAHEARQILDKLAQPIDSSLGPILNVEQDAELSAIQQSSLAPADIPGGQAVSPIPTKSPKFRLSFLGIKQDRDQQQQAVSPSPSLAEQLNQSSQITDAVTDAAPAKPKRIAFDIPGSAPESKTEDPDKVILESKDTAAPAPPSSPPLSPTRRSSPGFFAKLLEKKPRSKPTGVDVSSTVAVFDNSGQESVDGPALVVTEQSPAEPTGNATEITTTDVKTERPPLSSRSPSTFEAAEKFMTESTKQLADWGEEAVSGVIKSTKSFTLMKTTPEPTETDPAPLTSDVTLDTAGVSEDELDRIRTMDRRIIREIVSIFGTGFYFSTEFNLLSSMQFRSDLSKSAPPYTEPLYRHVDERFWWNKHLLKDLIDIKADGYILPVMQGYVEIEPCVIEEQSFEFTLISRRSRDRSGLRYQRRGIDEHGNTANFVETEQLLRIVRHDSDHQVSFVQTRGSIPLFWSQSPYRLKPIPVMERTEEENYQGFSSHFEMQQSRYGRQICINLVEQHGREQVAGSAYTRYIQKLNEPQIRYVEFDFHEQCKGMRYENIERLIKSLENPIQELGYCWLAPRNEGAANNRKDGESWERLYDQKGVIRTNCMDCLDRTNVVQSAISRHVLNHQLLRLGIASFPDKGLSVYEEFENIFNHVWANNGDAISREYAGTSALKGDFTRTGKRNLQGMINDATNSVARMYQNTFKDYFRQAAIDYLLGSADLDVFKNLQTTAFGTAVVPAPILPLQEPLEQETSTANLLATESTGAAVTGLLPSLIPHPSESLASLSSESSEPGADSQEAWVKIREAAIESSAEIVISPGEEMWQGWTFVCCSNEISSALTSASSPQASPIQPPSTSLASMLKSSSKKSNPGPNSGTAGDASDTSSTVFYDEKVVLLTERALYICTYDYEMEKVLEFWRLALEKMTGIDKGTYFLTAQDKTPQGQNPLENYGFAVVYRANAGGETLRVNSGSVRNRRMMGMNRTPPTLDQLQEEDEDSSWAESKLEQVDSRSSGGGADLEEQHDDSRSAKSFLKDEQKDIRSVRFKIVKHPGTSTVPYMTSSTTDPGQSNKANPSGYTRTAQDCVEWVVTEIIQARCELIAVSEGVSSPVSSSPQQRMSRALEATPPGQVRSRHARSPSEEYNYQSPRSKRRSSVQVDLMIRDRDLQSLEVAGQLEKDAMKESEEAEKKRKPKKSFSAFFSSSKTSSSSSLFRNETVAATGGGSLLPPPSNNRSWLKKFQFGQDTDTESDDDEEGHHSRSRQRSPRPASVNAPVTTTVVTTTTSSAGAAAAAAQITKGQDSQAASASVSASAEESGRRRSSSQQRNSGQGAFAKFKQAVKNL</sequence>
<feature type="region of interest" description="Disordered" evidence="1">
    <location>
        <begin position="172"/>
        <end position="194"/>
    </location>
</feature>
<dbReference type="PANTHER" id="PTHR45662:SF7">
    <property type="entry name" value="SACI DOMAIN PROTEIN (AFU_ORTHOLOGUE AFUA_1G15890)"/>
    <property type="match status" value="1"/>
</dbReference>
<evidence type="ECO:0000313" key="3">
    <source>
        <dbReference type="EMBL" id="KAF9536944.1"/>
    </source>
</evidence>
<organism evidence="3 4">
    <name type="scientific">Mortierella hygrophila</name>
    <dbReference type="NCBI Taxonomy" id="979708"/>
    <lineage>
        <taxon>Eukaryota</taxon>
        <taxon>Fungi</taxon>
        <taxon>Fungi incertae sedis</taxon>
        <taxon>Mucoromycota</taxon>
        <taxon>Mortierellomycotina</taxon>
        <taxon>Mortierellomycetes</taxon>
        <taxon>Mortierellales</taxon>
        <taxon>Mortierellaceae</taxon>
        <taxon>Mortierella</taxon>
    </lineage>
</organism>
<dbReference type="EMBL" id="JAAAXW010000503">
    <property type="protein sequence ID" value="KAF9536944.1"/>
    <property type="molecule type" value="Genomic_DNA"/>
</dbReference>
<dbReference type="GO" id="GO:0005783">
    <property type="term" value="C:endoplasmic reticulum"/>
    <property type="evidence" value="ECO:0007669"/>
    <property type="project" value="TreeGrafter"/>
</dbReference>
<feature type="compositionally biased region" description="Basic and acidic residues" evidence="1">
    <location>
        <begin position="1114"/>
        <end position="1125"/>
    </location>
</feature>